<accession>A0A1E8PQK5</accession>
<proteinExistence type="predicted"/>
<evidence type="ECO:0000313" key="2">
    <source>
        <dbReference type="Proteomes" id="UP000092634"/>
    </source>
</evidence>
<sequence>MLSAGLLDFMLREWSDTLAPLECMVRQALSFNLYNIFPFRTLAFEGMTGKVSENLFFQF</sequence>
<comment type="caution">
    <text evidence="1">The sequence shown here is derived from an EMBL/GenBank/DDBJ whole genome shotgun (WGS) entry which is preliminary data.</text>
</comment>
<name>A0A1E8PQK5_9BURK</name>
<gene>
    <name evidence="1" type="ORF">BA896_004170</name>
</gene>
<evidence type="ECO:0000313" key="1">
    <source>
        <dbReference type="EMBL" id="OFJ48287.1"/>
    </source>
</evidence>
<dbReference type="Proteomes" id="UP000092634">
    <property type="component" value="Unassembled WGS sequence"/>
</dbReference>
<protein>
    <submittedName>
        <fullName evidence="1">Uncharacterized protein</fullName>
    </submittedName>
</protein>
<dbReference type="AlphaFoldDB" id="A0A1E8PQK5"/>
<organism evidence="1 2">
    <name type="scientific">Janthinobacterium lividum</name>
    <dbReference type="NCBI Taxonomy" id="29581"/>
    <lineage>
        <taxon>Bacteria</taxon>
        <taxon>Pseudomonadati</taxon>
        <taxon>Pseudomonadota</taxon>
        <taxon>Betaproteobacteria</taxon>
        <taxon>Burkholderiales</taxon>
        <taxon>Oxalobacteraceae</taxon>
        <taxon>Janthinobacterium</taxon>
    </lineage>
</organism>
<dbReference type="EMBL" id="MAQB02000001">
    <property type="protein sequence ID" value="OFJ48287.1"/>
    <property type="molecule type" value="Genomic_DNA"/>
</dbReference>
<reference evidence="1 2" key="1">
    <citation type="submission" date="2016-10" db="EMBL/GenBank/DDBJ databases">
        <title>Updated version of Genome Assembly of Janthinobacterium lividum ERGS5:01.</title>
        <authorList>
            <person name="Kumar R."/>
            <person name="Acharya V."/>
            <person name="Singh D."/>
        </authorList>
    </citation>
    <scope>NUCLEOTIDE SEQUENCE [LARGE SCALE GENOMIC DNA]</scope>
    <source>
        <strain evidence="1 2">ERGS5:01</strain>
    </source>
</reference>